<protein>
    <recommendedName>
        <fullName evidence="2">Chitin-binding type-4 domain-containing protein</fullName>
    </recommendedName>
</protein>
<evidence type="ECO:0000313" key="3">
    <source>
        <dbReference type="EMBL" id="KAI9552344.1"/>
    </source>
</evidence>
<dbReference type="Pfam" id="PF03067">
    <property type="entry name" value="LPMO_10"/>
    <property type="match status" value="1"/>
</dbReference>
<dbReference type="Proteomes" id="UP000820818">
    <property type="component" value="Linkage Group LG10"/>
</dbReference>
<dbReference type="InterPro" id="IPR004302">
    <property type="entry name" value="Cellulose/chitin-bd_N"/>
</dbReference>
<feature type="chain" id="PRO_5042173467" description="Chitin-binding type-4 domain-containing protein" evidence="1">
    <location>
        <begin position="22"/>
        <end position="215"/>
    </location>
</feature>
<dbReference type="PANTHER" id="PTHR21113">
    <property type="entry name" value="AGAP001705-PA"/>
    <property type="match status" value="1"/>
</dbReference>
<name>A0AAD5PPR4_9CRUS</name>
<reference evidence="3 4" key="1">
    <citation type="submission" date="2022-05" db="EMBL/GenBank/DDBJ databases">
        <title>A multi-omics perspective on studying reproductive biology in Daphnia sinensis.</title>
        <authorList>
            <person name="Jia J."/>
        </authorList>
    </citation>
    <scope>NUCLEOTIDE SEQUENCE [LARGE SCALE GENOMIC DNA]</scope>
    <source>
        <strain evidence="3 4">WSL</strain>
    </source>
</reference>
<keyword evidence="1" id="KW-0732">Signal</keyword>
<evidence type="ECO:0000313" key="4">
    <source>
        <dbReference type="Proteomes" id="UP000820818"/>
    </source>
</evidence>
<gene>
    <name evidence="3" type="ORF">GHT06_022709</name>
</gene>
<accession>A0AAD5PPR4</accession>
<dbReference type="PANTHER" id="PTHR21113:SF4">
    <property type="entry name" value="CHITIN-BINDING TYPE-4 DOMAIN-CONTAINING PROTEIN"/>
    <property type="match status" value="1"/>
</dbReference>
<sequence length="215" mass="23761">MQAFALSVFLVLAFSTSDVVGHGMMFDPPQRSSMWRFGFNTPVNTADDFLSCGYVQVQYDDVNQGRCGECGDIWSDPRPRNNDEGGLYGTGTIGRVYEQGSLIDVTINLNISHMGFFEFRLCPKASSEELVTQECLNQNLLTLADGTTRFNVEQNSVAVVFSIKVQLPAQITCENCVLQWYYRASSRIGDCGDGTTDYGCGDQETYVNCADIAIL</sequence>
<evidence type="ECO:0000256" key="1">
    <source>
        <dbReference type="SAM" id="SignalP"/>
    </source>
</evidence>
<keyword evidence="4" id="KW-1185">Reference proteome</keyword>
<comment type="caution">
    <text evidence="3">The sequence shown here is derived from an EMBL/GenBank/DDBJ whole genome shotgun (WGS) entry which is preliminary data.</text>
</comment>
<feature type="domain" description="Chitin-binding type-4" evidence="2">
    <location>
        <begin position="22"/>
        <end position="212"/>
    </location>
</feature>
<dbReference type="EMBL" id="WJBH02000010">
    <property type="protein sequence ID" value="KAI9552344.1"/>
    <property type="molecule type" value="Genomic_DNA"/>
</dbReference>
<dbReference type="AlphaFoldDB" id="A0AAD5PPR4"/>
<organism evidence="3 4">
    <name type="scientific">Daphnia sinensis</name>
    <dbReference type="NCBI Taxonomy" id="1820382"/>
    <lineage>
        <taxon>Eukaryota</taxon>
        <taxon>Metazoa</taxon>
        <taxon>Ecdysozoa</taxon>
        <taxon>Arthropoda</taxon>
        <taxon>Crustacea</taxon>
        <taxon>Branchiopoda</taxon>
        <taxon>Diplostraca</taxon>
        <taxon>Cladocera</taxon>
        <taxon>Anomopoda</taxon>
        <taxon>Daphniidae</taxon>
        <taxon>Daphnia</taxon>
        <taxon>Daphnia similis group</taxon>
    </lineage>
</organism>
<proteinExistence type="predicted"/>
<feature type="signal peptide" evidence="1">
    <location>
        <begin position="1"/>
        <end position="21"/>
    </location>
</feature>
<evidence type="ECO:0000259" key="2">
    <source>
        <dbReference type="Pfam" id="PF03067"/>
    </source>
</evidence>